<accession>A0ABU0ATN0</accession>
<gene>
    <name evidence="1" type="ORF">J2S17_005327</name>
</gene>
<dbReference type="EMBL" id="JAUSUB010000039">
    <property type="protein sequence ID" value="MDQ0273395.1"/>
    <property type="molecule type" value="Genomic_DNA"/>
</dbReference>
<proteinExistence type="predicted"/>
<protein>
    <submittedName>
        <fullName evidence="1">Uncharacterized protein</fullName>
    </submittedName>
</protein>
<keyword evidence="2" id="KW-1185">Reference proteome</keyword>
<name>A0ABU0ATN0_9BACI</name>
<evidence type="ECO:0000313" key="1">
    <source>
        <dbReference type="EMBL" id="MDQ0273395.1"/>
    </source>
</evidence>
<organism evidence="1 2">
    <name type="scientific">Cytobacillus purgationiresistens</name>
    <dbReference type="NCBI Taxonomy" id="863449"/>
    <lineage>
        <taxon>Bacteria</taxon>
        <taxon>Bacillati</taxon>
        <taxon>Bacillota</taxon>
        <taxon>Bacilli</taxon>
        <taxon>Bacillales</taxon>
        <taxon>Bacillaceae</taxon>
        <taxon>Cytobacillus</taxon>
    </lineage>
</organism>
<reference evidence="1 2" key="1">
    <citation type="submission" date="2023-07" db="EMBL/GenBank/DDBJ databases">
        <title>Genomic Encyclopedia of Type Strains, Phase IV (KMG-IV): sequencing the most valuable type-strain genomes for metagenomic binning, comparative biology and taxonomic classification.</title>
        <authorList>
            <person name="Goeker M."/>
        </authorList>
    </citation>
    <scope>NUCLEOTIDE SEQUENCE [LARGE SCALE GENOMIC DNA]</scope>
    <source>
        <strain evidence="1 2">DSM 23494</strain>
    </source>
</reference>
<comment type="caution">
    <text evidence="1">The sequence shown here is derived from an EMBL/GenBank/DDBJ whole genome shotgun (WGS) entry which is preliminary data.</text>
</comment>
<sequence>MRLRQMAVACTTFVQPATSSPLLTVMVVSRSI</sequence>
<dbReference type="Proteomes" id="UP001238088">
    <property type="component" value="Unassembled WGS sequence"/>
</dbReference>
<evidence type="ECO:0000313" key="2">
    <source>
        <dbReference type="Proteomes" id="UP001238088"/>
    </source>
</evidence>